<dbReference type="Pfam" id="PF02536">
    <property type="entry name" value="mTERF"/>
    <property type="match status" value="2"/>
</dbReference>
<dbReference type="EMBL" id="LNRQ01000001">
    <property type="protein sequence ID" value="KZN08211.1"/>
    <property type="molecule type" value="Genomic_DNA"/>
</dbReference>
<dbReference type="InterPro" id="IPR003690">
    <property type="entry name" value="MTERF"/>
</dbReference>
<dbReference type="KEGG" id="dcr:108216567"/>
<accession>A0A166FV02</accession>
<dbReference type="PANTHER" id="PTHR13068:SF236">
    <property type="entry name" value="OS02G0749800 PROTEIN"/>
    <property type="match status" value="1"/>
</dbReference>
<name>A0A166FV02_DAUCS</name>
<dbReference type="GO" id="GO:0003676">
    <property type="term" value="F:nucleic acid binding"/>
    <property type="evidence" value="ECO:0007669"/>
    <property type="project" value="InterPro"/>
</dbReference>
<evidence type="ECO:0000256" key="3">
    <source>
        <dbReference type="ARBA" id="ARBA00022946"/>
    </source>
</evidence>
<dbReference type="InterPro" id="IPR038538">
    <property type="entry name" value="MTERF_sf"/>
</dbReference>
<dbReference type="FunFam" id="1.25.70.10:FF:000001">
    <property type="entry name" value="Mitochondrial transcription termination factor-like"/>
    <property type="match status" value="1"/>
</dbReference>
<dbReference type="STRING" id="79200.A0A166FV02"/>
<proteinExistence type="inferred from homology"/>
<sequence length="340" mass="39549">MYSYIYKNLIKNIANVSLKTAPLCFLNQRLFSDTVKNTSTVSLFKNYGFTEPQITTLLSKRPSLLSLSEDKNIRPRLDVFASYGFSSADIYQILVSDIDILRRGIKNQIVPCCEFLKSVVKDNESFIATVKRSTWVLKHDYKHNLQPNIEVLRDYGVPEYRIVRFLQVQPRVLMLGSDRFKVVVGEVLEMGFEPVKGHFLTAINALVGLSKENRERKWDLFKKWGWTDDEILLAFRKQPNVLVVSEEKLERVFGFLIKKMGWNAADVWSCPIVILHSLENWTMPRCLVVQFLLSKGVLPKDTTLNNFIVPMENRFKNKYVDKYCLKYPQVLKLYKRTVEA</sequence>
<dbReference type="OMA" id="SMEANIA"/>
<dbReference type="GO" id="GO:0006353">
    <property type="term" value="P:DNA-templated transcription termination"/>
    <property type="evidence" value="ECO:0007669"/>
    <property type="project" value="UniProtKB-KW"/>
</dbReference>
<organism evidence="4">
    <name type="scientific">Daucus carota subsp. sativus</name>
    <name type="common">Carrot</name>
    <dbReference type="NCBI Taxonomy" id="79200"/>
    <lineage>
        <taxon>Eukaryota</taxon>
        <taxon>Viridiplantae</taxon>
        <taxon>Streptophyta</taxon>
        <taxon>Embryophyta</taxon>
        <taxon>Tracheophyta</taxon>
        <taxon>Spermatophyta</taxon>
        <taxon>Magnoliopsida</taxon>
        <taxon>eudicotyledons</taxon>
        <taxon>Gunneridae</taxon>
        <taxon>Pentapetalae</taxon>
        <taxon>asterids</taxon>
        <taxon>campanulids</taxon>
        <taxon>Apiales</taxon>
        <taxon>Apiaceae</taxon>
        <taxon>Apioideae</taxon>
        <taxon>Scandiceae</taxon>
        <taxon>Daucinae</taxon>
        <taxon>Daucus</taxon>
        <taxon>Daucus sect. Daucus</taxon>
    </lineage>
</organism>
<dbReference type="Gene3D" id="1.25.70.10">
    <property type="entry name" value="Transcription termination factor 3, mitochondrial"/>
    <property type="match status" value="1"/>
</dbReference>
<keyword evidence="2" id="KW-0806">Transcription termination</keyword>
<evidence type="ECO:0000313" key="5">
    <source>
        <dbReference type="EMBL" id="WOG81551.1"/>
    </source>
</evidence>
<dbReference type="AlphaFoldDB" id="A0A166FV02"/>
<gene>
    <name evidence="4" type="ORF">DCAR_001276</name>
    <name evidence="5" type="ORF">DCAR_0100702</name>
</gene>
<evidence type="ECO:0000256" key="2">
    <source>
        <dbReference type="ARBA" id="ARBA00022472"/>
    </source>
</evidence>
<evidence type="ECO:0000313" key="6">
    <source>
        <dbReference type="Proteomes" id="UP000077755"/>
    </source>
</evidence>
<dbReference type="Gramene" id="KZN08211">
    <property type="protein sequence ID" value="KZN08211"/>
    <property type="gene ID" value="DCAR_001276"/>
</dbReference>
<comment type="similarity">
    <text evidence="1">Belongs to the mTERF family.</text>
</comment>
<evidence type="ECO:0000313" key="4">
    <source>
        <dbReference type="EMBL" id="KZN08211.1"/>
    </source>
</evidence>
<dbReference type="SMART" id="SM00733">
    <property type="entry name" value="Mterf"/>
    <property type="match status" value="6"/>
</dbReference>
<reference evidence="5" key="2">
    <citation type="submission" date="2022-03" db="EMBL/GenBank/DDBJ databases">
        <title>Draft title - Genomic analysis of global carrot germplasm unveils the trajectory of domestication and the origin of high carotenoid orange carrot.</title>
        <authorList>
            <person name="Iorizzo M."/>
            <person name="Ellison S."/>
            <person name="Senalik D."/>
            <person name="Macko-Podgorni A."/>
            <person name="Grzebelus D."/>
            <person name="Bostan H."/>
            <person name="Rolling W."/>
            <person name="Curaba J."/>
            <person name="Simon P."/>
        </authorList>
    </citation>
    <scope>NUCLEOTIDE SEQUENCE</scope>
    <source>
        <tissue evidence="5">Leaf</tissue>
    </source>
</reference>
<protein>
    <submittedName>
        <fullName evidence="4">Uncharacterized protein</fullName>
    </submittedName>
</protein>
<keyword evidence="6" id="KW-1185">Reference proteome</keyword>
<evidence type="ECO:0000256" key="1">
    <source>
        <dbReference type="ARBA" id="ARBA00007692"/>
    </source>
</evidence>
<dbReference type="Proteomes" id="UP000077755">
    <property type="component" value="Chromosome 1"/>
</dbReference>
<dbReference type="EMBL" id="CP093343">
    <property type="protein sequence ID" value="WOG81551.1"/>
    <property type="molecule type" value="Genomic_DNA"/>
</dbReference>
<dbReference type="OrthoDB" id="637682at2759"/>
<reference evidence="4" key="1">
    <citation type="journal article" date="2016" name="Nat. Genet.">
        <title>A high-quality carrot genome assembly provides new insights into carotenoid accumulation and asterid genome evolution.</title>
        <authorList>
            <person name="Iorizzo M."/>
            <person name="Ellison S."/>
            <person name="Senalik D."/>
            <person name="Zeng P."/>
            <person name="Satapoomin P."/>
            <person name="Huang J."/>
            <person name="Bowman M."/>
            <person name="Iovene M."/>
            <person name="Sanseverino W."/>
            <person name="Cavagnaro P."/>
            <person name="Yildiz M."/>
            <person name="Macko-Podgorni A."/>
            <person name="Moranska E."/>
            <person name="Grzebelus E."/>
            <person name="Grzebelus D."/>
            <person name="Ashrafi H."/>
            <person name="Zheng Z."/>
            <person name="Cheng S."/>
            <person name="Spooner D."/>
            <person name="Van Deynze A."/>
            <person name="Simon P."/>
        </authorList>
    </citation>
    <scope>NUCLEOTIDE SEQUENCE [LARGE SCALE GENOMIC DNA]</scope>
    <source>
        <tissue evidence="4">Leaf</tissue>
    </source>
</reference>
<keyword evidence="2" id="KW-0805">Transcription regulation</keyword>
<keyword evidence="3" id="KW-0809">Transit peptide</keyword>
<keyword evidence="2" id="KW-0804">Transcription</keyword>
<dbReference type="PANTHER" id="PTHR13068">
    <property type="entry name" value="CGI-12 PROTEIN-RELATED"/>
    <property type="match status" value="1"/>
</dbReference>